<dbReference type="PROSITE" id="PS51257">
    <property type="entry name" value="PROKAR_LIPOPROTEIN"/>
    <property type="match status" value="1"/>
</dbReference>
<dbReference type="EMBL" id="RYZS01000001">
    <property type="protein sequence ID" value="RVU95738.1"/>
    <property type="molecule type" value="Genomic_DNA"/>
</dbReference>
<gene>
    <name evidence="1" type="ORF">EK398_13275</name>
</gene>
<accession>A0A437UQ47</accession>
<reference evidence="1 2" key="1">
    <citation type="submission" date="2018-12" db="EMBL/GenBank/DDBJ databases">
        <title>A novel vanA-carrying plasmid in a clinical isolate of Enterococcus avium.</title>
        <authorList>
            <person name="Bernasconi O.J."/>
            <person name="Luzzaro F."/>
            <person name="Endimiani A."/>
        </authorList>
    </citation>
    <scope>NUCLEOTIDE SEQUENCE [LARGE SCALE GENOMIC DNA]</scope>
    <source>
        <strain evidence="1 2">LC0559/18</strain>
    </source>
</reference>
<dbReference type="Proteomes" id="UP000288388">
    <property type="component" value="Unassembled WGS sequence"/>
</dbReference>
<dbReference type="AlphaFoldDB" id="A0A437UQ47"/>
<name>A0A437UQ47_ENTAV</name>
<sequence length="147" mass="17067">MKKYGMAALLFLTCLLMAGCGKSMNKMDDQTKIAVKTVMDFKSKYNKKDNEERKDYDFDSGYFPTDLSEKDALQVYLMKAKNDENNVYYIKYNETEYSDPDLKKKIKDHVRESAATSNGKEFEPISETEFIQAIEQENVTKVFEAKE</sequence>
<proteinExistence type="predicted"/>
<evidence type="ECO:0000313" key="2">
    <source>
        <dbReference type="Proteomes" id="UP000288388"/>
    </source>
</evidence>
<comment type="caution">
    <text evidence="1">The sequence shown here is derived from an EMBL/GenBank/DDBJ whole genome shotgun (WGS) entry which is preliminary data.</text>
</comment>
<organism evidence="1 2">
    <name type="scientific">Enterococcus avium</name>
    <name type="common">Streptococcus avium</name>
    <dbReference type="NCBI Taxonomy" id="33945"/>
    <lineage>
        <taxon>Bacteria</taxon>
        <taxon>Bacillati</taxon>
        <taxon>Bacillota</taxon>
        <taxon>Bacilli</taxon>
        <taxon>Lactobacillales</taxon>
        <taxon>Enterococcaceae</taxon>
        <taxon>Enterococcus</taxon>
    </lineage>
</organism>
<evidence type="ECO:0000313" key="1">
    <source>
        <dbReference type="EMBL" id="RVU95738.1"/>
    </source>
</evidence>
<dbReference type="RefSeq" id="WP_016179230.1">
    <property type="nucleotide sequence ID" value="NZ_CAAKNX010000181.1"/>
</dbReference>
<protein>
    <submittedName>
        <fullName evidence="1">Uncharacterized protein</fullName>
    </submittedName>
</protein>